<gene>
    <name evidence="1" type="ORF">PEBR_07909</name>
</gene>
<accession>A0A1S9RVV7</accession>
<dbReference type="PANTHER" id="PTHR42034:SF1">
    <property type="entry name" value="CONDENSATION DOMAIN-CONTAINING PROTEIN"/>
    <property type="match status" value="1"/>
</dbReference>
<proteinExistence type="predicted"/>
<protein>
    <recommendedName>
        <fullName evidence="3">Condensation domain-containing protein</fullName>
    </recommendedName>
</protein>
<name>A0A1S9RVV7_PENBI</name>
<dbReference type="Proteomes" id="UP000190744">
    <property type="component" value="Unassembled WGS sequence"/>
</dbReference>
<dbReference type="AlphaFoldDB" id="A0A1S9RVV7"/>
<organism evidence="1 2">
    <name type="scientific">Penicillium brasilianum</name>
    <dbReference type="NCBI Taxonomy" id="104259"/>
    <lineage>
        <taxon>Eukaryota</taxon>
        <taxon>Fungi</taxon>
        <taxon>Dikarya</taxon>
        <taxon>Ascomycota</taxon>
        <taxon>Pezizomycotina</taxon>
        <taxon>Eurotiomycetes</taxon>
        <taxon>Eurotiomycetidae</taxon>
        <taxon>Eurotiales</taxon>
        <taxon>Aspergillaceae</taxon>
        <taxon>Penicillium</taxon>
    </lineage>
</organism>
<sequence length="445" mass="49377">MDGQWREAAPGLYQRIATPMERWMAMITQNGHEHDQEHFVISVTLQLQVQEGLSAFVPDLRHAWGILRQQHSSIASLLDRKAGIWQYVVPTPDDVDSWFTETFIIGPSVTATGPMPSQAHPPKRPRLLVLPATSQIVFQAPHTVTDGKGLMLIASELLRIATASPKAPPSYDAINLSPPFSVAVGLPPVNEDDMRRAASDLERFLSALPAMILPTKTTTAAVSKRRPARTKHVFREISEHDTQSLLSRLKQRGLTVTHAVHAAIACTTQRFNINPFSNIYAGALVLDGRSVYGDERNCLKHPASLSCTGWFPTVQVSSFESTAEAFKTEYTKFQRDRRLPNVVDGLIIQVMPLLSGSAPSSGADALLSSLGLVESVIHHNYSSVEVLGFEIGCEVLTPAIDIFLYTWRDRIRLAAYYNENYYEAEMVEQFLGMVISILKRELMGN</sequence>
<dbReference type="InterPro" id="IPR023213">
    <property type="entry name" value="CAT-like_dom_sf"/>
</dbReference>
<dbReference type="Gene3D" id="3.30.559.10">
    <property type="entry name" value="Chloramphenicol acetyltransferase-like domain"/>
    <property type="match status" value="1"/>
</dbReference>
<comment type="caution">
    <text evidence="1">The sequence shown here is derived from an EMBL/GenBank/DDBJ whole genome shotgun (WGS) entry which is preliminary data.</text>
</comment>
<evidence type="ECO:0008006" key="3">
    <source>
        <dbReference type="Google" id="ProtNLM"/>
    </source>
</evidence>
<dbReference type="SUPFAM" id="SSF52777">
    <property type="entry name" value="CoA-dependent acyltransferases"/>
    <property type="match status" value="2"/>
</dbReference>
<reference evidence="2" key="1">
    <citation type="submission" date="2015-09" db="EMBL/GenBank/DDBJ databases">
        <authorList>
            <person name="Fill T.P."/>
            <person name="Baretta J.F."/>
            <person name="de Almeida L.G."/>
            <person name="Rocha M."/>
            <person name="de Souza D.H."/>
            <person name="Malavazi I."/>
            <person name="Cerdeira L.T."/>
            <person name="Hong H."/>
            <person name="Samborskyy M."/>
            <person name="de Vasconcelos A.T."/>
            <person name="Leadlay P."/>
            <person name="Rodrigues-Filho E."/>
        </authorList>
    </citation>
    <scope>NUCLEOTIDE SEQUENCE [LARGE SCALE GENOMIC DNA]</scope>
    <source>
        <strain evidence="2">LaBioMMi 136</strain>
    </source>
</reference>
<dbReference type="EMBL" id="LJBN01000108">
    <property type="protein sequence ID" value="OOQ89526.1"/>
    <property type="molecule type" value="Genomic_DNA"/>
</dbReference>
<dbReference type="Gene3D" id="3.30.559.30">
    <property type="entry name" value="Nonribosomal peptide synthetase, condensation domain"/>
    <property type="match status" value="2"/>
</dbReference>
<evidence type="ECO:0000313" key="2">
    <source>
        <dbReference type="Proteomes" id="UP000190744"/>
    </source>
</evidence>
<dbReference type="PANTHER" id="PTHR42034">
    <property type="entry name" value="CHROMOSOME 7, WHOLE GENOME SHOTGUN SEQUENCE-RELATED"/>
    <property type="match status" value="1"/>
</dbReference>
<evidence type="ECO:0000313" key="1">
    <source>
        <dbReference type="EMBL" id="OOQ89526.1"/>
    </source>
</evidence>